<comment type="caution">
    <text evidence="1">The sequence shown here is derived from an EMBL/GenBank/DDBJ whole genome shotgun (WGS) entry which is preliminary data.</text>
</comment>
<protein>
    <submittedName>
        <fullName evidence="1">Uncharacterized protein</fullName>
    </submittedName>
</protein>
<dbReference type="EMBL" id="BPLQ01009319">
    <property type="protein sequence ID" value="GIY43238.1"/>
    <property type="molecule type" value="Genomic_DNA"/>
</dbReference>
<evidence type="ECO:0000313" key="2">
    <source>
        <dbReference type="Proteomes" id="UP001054837"/>
    </source>
</evidence>
<keyword evidence="2" id="KW-1185">Reference proteome</keyword>
<name>A0AAV4T988_9ARAC</name>
<sequence>MSKPPTVVYSSKSKPTGYSSEALESSAKWFRRRSSRFYSTTASEVEERNIKDELPEIEIEAQTSSIHALSLIKEEMSLYLEHFKIALLTAKGQTKQINMKEKKDMITTGDIETRITALMNE</sequence>
<gene>
    <name evidence="1" type="ORF">CDAR_257441</name>
</gene>
<reference evidence="1 2" key="1">
    <citation type="submission" date="2021-06" db="EMBL/GenBank/DDBJ databases">
        <title>Caerostris darwini draft genome.</title>
        <authorList>
            <person name="Kono N."/>
            <person name="Arakawa K."/>
        </authorList>
    </citation>
    <scope>NUCLEOTIDE SEQUENCE [LARGE SCALE GENOMIC DNA]</scope>
</reference>
<dbReference type="AlphaFoldDB" id="A0AAV4T988"/>
<organism evidence="1 2">
    <name type="scientific">Caerostris darwini</name>
    <dbReference type="NCBI Taxonomy" id="1538125"/>
    <lineage>
        <taxon>Eukaryota</taxon>
        <taxon>Metazoa</taxon>
        <taxon>Ecdysozoa</taxon>
        <taxon>Arthropoda</taxon>
        <taxon>Chelicerata</taxon>
        <taxon>Arachnida</taxon>
        <taxon>Araneae</taxon>
        <taxon>Araneomorphae</taxon>
        <taxon>Entelegynae</taxon>
        <taxon>Araneoidea</taxon>
        <taxon>Araneidae</taxon>
        <taxon>Caerostris</taxon>
    </lineage>
</organism>
<proteinExistence type="predicted"/>
<dbReference type="Proteomes" id="UP001054837">
    <property type="component" value="Unassembled WGS sequence"/>
</dbReference>
<accession>A0AAV4T988</accession>
<evidence type="ECO:0000313" key="1">
    <source>
        <dbReference type="EMBL" id="GIY43238.1"/>
    </source>
</evidence>